<dbReference type="Proteomes" id="UP001155660">
    <property type="component" value="Chromosome A24"/>
</dbReference>
<evidence type="ECO:0000256" key="1">
    <source>
        <dbReference type="ARBA" id="ARBA00004668"/>
    </source>
</evidence>
<proteinExistence type="predicted"/>
<dbReference type="Pfam" id="PF01180">
    <property type="entry name" value="DHO_dh"/>
    <property type="match status" value="1"/>
</dbReference>
<dbReference type="FunFam" id="3.30.70.20:FF:000023">
    <property type="entry name" value="Dihydropyrimidine dehydrogenase [NADP(+)]"/>
    <property type="match status" value="1"/>
</dbReference>
<reference evidence="5" key="1">
    <citation type="submission" date="2025-08" db="UniProtKB">
        <authorList>
            <consortium name="RefSeq"/>
        </authorList>
    </citation>
    <scope>IDENTIFICATION</scope>
    <source>
        <tissue evidence="5">Muscle</tissue>
    </source>
</reference>
<dbReference type="Pfam" id="PF14697">
    <property type="entry name" value="Fer4_21"/>
    <property type="match status" value="1"/>
</dbReference>
<comment type="pathway">
    <text evidence="1">Amino-acid biosynthesis; beta-alanine biosynthesis.</text>
</comment>
<evidence type="ECO:0000256" key="3">
    <source>
        <dbReference type="ARBA" id="ARBA00023002"/>
    </source>
</evidence>
<dbReference type="PANTHER" id="PTHR43073:SF2">
    <property type="entry name" value="DIHYDROPYRIMIDINE DEHYDROGENASE [NADP(+)]"/>
    <property type="match status" value="1"/>
</dbReference>
<evidence type="ECO:0000313" key="5">
    <source>
        <dbReference type="RefSeq" id="XP_042570848.1"/>
    </source>
</evidence>
<dbReference type="GO" id="GO:0006212">
    <property type="term" value="P:uracil catabolic process"/>
    <property type="evidence" value="ECO:0007669"/>
    <property type="project" value="TreeGrafter"/>
</dbReference>
<dbReference type="InterPro" id="IPR017900">
    <property type="entry name" value="4Fe4S_Fe_S_CS"/>
</dbReference>
<dbReference type="InterPro" id="IPR005720">
    <property type="entry name" value="Dihydroorotate_DH_cat"/>
</dbReference>
<dbReference type="EC" id="1.3.1.2" evidence="2"/>
<sequence length="436" mass="47295">MAVSLRKIINLQMESLWQESGADALELNLSCPHGMGERGMGLACGQDPELVRNICRWVREAVRIPFFAKLTPNVTNIVDIAKAAQEGGADGVTATNTVSGLMGLKADGSPWPGIGRGRRTTYGGVSGNAIRPIALRAVSAIAKALPGFPILATGGIDSAESGLQFLHAGATVLQVCSAVQNQDFTVIEDYCTGLKALLYLKSIEELQDWDGQSPPTARHQKGKPVATLEEVKGRVRAVLNFPAVLKRLFTNDYPSLTFLSRCFPYYSPPTSLYQVCLGWCSLFSGSSSLLQLLQEKKEVIANHKKKLRDFADNTVSTEGMRVYTPKGPVPRVNDVIAKALKHIGAYQELNIEEQVQALIDPEMCINCGKCYMTCNDAGYQAIVFDPETHLPTIQDSCTGCTLCLSVCPIIDCIKMVARTTPYVPKRGLPQAVEPVC</sequence>
<dbReference type="GO" id="GO:0002058">
    <property type="term" value="F:uracil binding"/>
    <property type="evidence" value="ECO:0007669"/>
    <property type="project" value="TreeGrafter"/>
</dbReference>
<protein>
    <recommendedName>
        <fullName evidence="2">dihydropyrimidine dehydrogenase (NADP(+))</fullName>
        <ecNumber evidence="2">1.3.1.2</ecNumber>
    </recommendedName>
</protein>
<organism evidence="5">
    <name type="scientific">Cyprinus carpio</name>
    <name type="common">Common carp</name>
    <dbReference type="NCBI Taxonomy" id="7962"/>
    <lineage>
        <taxon>Eukaryota</taxon>
        <taxon>Metazoa</taxon>
        <taxon>Chordata</taxon>
        <taxon>Craniata</taxon>
        <taxon>Vertebrata</taxon>
        <taxon>Euteleostomi</taxon>
        <taxon>Actinopterygii</taxon>
        <taxon>Neopterygii</taxon>
        <taxon>Teleostei</taxon>
        <taxon>Ostariophysi</taxon>
        <taxon>Cypriniformes</taxon>
        <taxon>Cyprinidae</taxon>
        <taxon>Cyprininae</taxon>
        <taxon>Cyprinus</taxon>
    </lineage>
</organism>
<dbReference type="PROSITE" id="PS51379">
    <property type="entry name" value="4FE4S_FER_2"/>
    <property type="match status" value="2"/>
</dbReference>
<dbReference type="FunFam" id="3.20.20.70:FF:000027">
    <property type="entry name" value="Dihydropyrimidine dehydrogenase [NADP(+)]"/>
    <property type="match status" value="1"/>
</dbReference>
<evidence type="ECO:0000256" key="2">
    <source>
        <dbReference type="ARBA" id="ARBA00013004"/>
    </source>
</evidence>
<dbReference type="OrthoDB" id="4327079at2759"/>
<dbReference type="KEGG" id="ccar:109067311"/>
<dbReference type="AlphaFoldDB" id="A0A9Q9ZR85"/>
<keyword evidence="3" id="KW-0560">Oxidoreductase</keyword>
<dbReference type="GO" id="GO:0006210">
    <property type="term" value="P:thymine catabolic process"/>
    <property type="evidence" value="ECO:0007669"/>
    <property type="project" value="TreeGrafter"/>
</dbReference>
<dbReference type="GeneID" id="109067311"/>
<feature type="domain" description="4Fe-4S ferredoxin-type" evidence="4">
    <location>
        <begin position="355"/>
        <end position="387"/>
    </location>
</feature>
<accession>A0A9Q9ZR85</accession>
<evidence type="ECO:0000259" key="4">
    <source>
        <dbReference type="PROSITE" id="PS51379"/>
    </source>
</evidence>
<dbReference type="GO" id="GO:0050661">
    <property type="term" value="F:NADP binding"/>
    <property type="evidence" value="ECO:0007669"/>
    <property type="project" value="TreeGrafter"/>
</dbReference>
<name>A0A9Q9ZR85_CYPCA</name>
<dbReference type="GO" id="GO:0017113">
    <property type="term" value="F:dihydropyrimidine dehydrogenase (NADP+) activity"/>
    <property type="evidence" value="ECO:0007669"/>
    <property type="project" value="UniProtKB-EC"/>
</dbReference>
<feature type="domain" description="4Fe-4S ferredoxin-type" evidence="4">
    <location>
        <begin position="389"/>
        <end position="418"/>
    </location>
</feature>
<dbReference type="PANTHER" id="PTHR43073">
    <property type="entry name" value="DIHYDROPYRIMIDINE DEHYDROGENASE [NADP(+)]"/>
    <property type="match status" value="1"/>
</dbReference>
<gene>
    <name evidence="5" type="primary">LOC109067311</name>
</gene>
<dbReference type="GO" id="GO:0005829">
    <property type="term" value="C:cytosol"/>
    <property type="evidence" value="ECO:0007669"/>
    <property type="project" value="TreeGrafter"/>
</dbReference>
<dbReference type="RefSeq" id="XP_042570848.1">
    <property type="nucleotide sequence ID" value="XM_042714914.1"/>
</dbReference>
<dbReference type="InterPro" id="IPR017896">
    <property type="entry name" value="4Fe4S_Fe-S-bd"/>
</dbReference>
<dbReference type="PROSITE" id="PS00198">
    <property type="entry name" value="4FE4S_FER_1"/>
    <property type="match status" value="1"/>
</dbReference>